<dbReference type="PANTHER" id="PTHR10357:SF179">
    <property type="entry name" value="NEUTRAL AND BASIC AMINO ACID TRANSPORT PROTEIN RBAT"/>
    <property type="match status" value="1"/>
</dbReference>
<reference evidence="2" key="1">
    <citation type="journal article" date="2013" name="Environ. Microbiol.">
        <title>Microbiota from the distal guts of lean and obese adolescents exhibit partial functional redundancy besides clear differences in community structure.</title>
        <authorList>
            <person name="Ferrer M."/>
            <person name="Ruiz A."/>
            <person name="Lanza F."/>
            <person name="Haange S.B."/>
            <person name="Oberbach A."/>
            <person name="Till H."/>
            <person name="Bargiela R."/>
            <person name="Campoy C."/>
            <person name="Segura M.T."/>
            <person name="Richter M."/>
            <person name="von Bergen M."/>
            <person name="Seifert J."/>
            <person name="Suarez A."/>
        </authorList>
    </citation>
    <scope>NUCLEOTIDE SEQUENCE</scope>
</reference>
<dbReference type="SUPFAM" id="SSF51445">
    <property type="entry name" value="(Trans)glycosidases"/>
    <property type="match status" value="1"/>
</dbReference>
<sequence>MKQPDLNMDNPKVREEVKGILRFWLDMGVDGFREDVITYISKKEGLPDDHLMPACKGLPCYNHGPRIHEYLNEFKHDVLDHYDCFTLAEAPMVTPKRALTYIDEKDGQLDMMIQFQCVAADCLFTDYLPMKFSLR</sequence>
<protein>
    <submittedName>
        <fullName evidence="2">Oligo-1,6-glucosidase</fullName>
    </submittedName>
</protein>
<comment type="caution">
    <text evidence="2">The sequence shown here is derived from an EMBL/GenBank/DDBJ whole genome shotgun (WGS) entry which is preliminary data.</text>
</comment>
<dbReference type="PANTHER" id="PTHR10357">
    <property type="entry name" value="ALPHA-AMYLASE FAMILY MEMBER"/>
    <property type="match status" value="1"/>
</dbReference>
<accession>K1RUY2</accession>
<feature type="non-terminal residue" evidence="2">
    <location>
        <position position="135"/>
    </location>
</feature>
<evidence type="ECO:0000259" key="1">
    <source>
        <dbReference type="Pfam" id="PF00128"/>
    </source>
</evidence>
<organism evidence="2">
    <name type="scientific">human gut metagenome</name>
    <dbReference type="NCBI Taxonomy" id="408170"/>
    <lineage>
        <taxon>unclassified sequences</taxon>
        <taxon>metagenomes</taxon>
        <taxon>organismal metagenomes</taxon>
    </lineage>
</organism>
<dbReference type="Gene3D" id="3.20.20.80">
    <property type="entry name" value="Glycosidases"/>
    <property type="match status" value="1"/>
</dbReference>
<dbReference type="Pfam" id="PF00128">
    <property type="entry name" value="Alpha-amylase"/>
    <property type="match status" value="1"/>
</dbReference>
<dbReference type="GO" id="GO:0009313">
    <property type="term" value="P:oligosaccharide catabolic process"/>
    <property type="evidence" value="ECO:0007669"/>
    <property type="project" value="TreeGrafter"/>
</dbReference>
<gene>
    <name evidence="2" type="ORF">LEA_20268</name>
</gene>
<feature type="domain" description="Glycosyl hydrolase family 13 catalytic" evidence="1">
    <location>
        <begin position="2"/>
        <end position="121"/>
    </location>
</feature>
<proteinExistence type="predicted"/>
<name>K1RUY2_9ZZZZ</name>
<evidence type="ECO:0000313" key="2">
    <source>
        <dbReference type="EMBL" id="EKC45365.1"/>
    </source>
</evidence>
<dbReference type="AlphaFoldDB" id="K1RUY2"/>
<dbReference type="EMBL" id="AJWY01013929">
    <property type="protein sequence ID" value="EKC45365.1"/>
    <property type="molecule type" value="Genomic_DNA"/>
</dbReference>
<dbReference type="InterPro" id="IPR017853">
    <property type="entry name" value="GH"/>
</dbReference>
<dbReference type="InterPro" id="IPR006047">
    <property type="entry name" value="GH13_cat_dom"/>
</dbReference>
<dbReference type="GO" id="GO:0004556">
    <property type="term" value="F:alpha-amylase activity"/>
    <property type="evidence" value="ECO:0007669"/>
    <property type="project" value="TreeGrafter"/>
</dbReference>